<evidence type="ECO:0000256" key="10">
    <source>
        <dbReference type="ARBA" id="ARBA00023211"/>
    </source>
</evidence>
<keyword evidence="6 12" id="KW-0963">Cytoplasm</keyword>
<feature type="domain" description="Pyruvate carboxyltransferase" evidence="13">
    <location>
        <begin position="4"/>
        <end position="266"/>
    </location>
</feature>
<dbReference type="HAMAP" id="MF_01025">
    <property type="entry name" value="LeuA_type1"/>
    <property type="match status" value="1"/>
</dbReference>
<dbReference type="SUPFAM" id="SSF110921">
    <property type="entry name" value="2-isopropylmalate synthase LeuA, allosteric (dimerisation) domain"/>
    <property type="match status" value="1"/>
</dbReference>
<dbReference type="PROSITE" id="PS00816">
    <property type="entry name" value="AIPM_HOMOCIT_SYNTH_2"/>
    <property type="match status" value="1"/>
</dbReference>
<dbReference type="NCBIfam" id="NF002085">
    <property type="entry name" value="PRK00915.1-2"/>
    <property type="match status" value="1"/>
</dbReference>
<dbReference type="PROSITE" id="PS50991">
    <property type="entry name" value="PYR_CT"/>
    <property type="match status" value="1"/>
</dbReference>
<dbReference type="InterPro" id="IPR050073">
    <property type="entry name" value="2-IPM_HCS-like"/>
</dbReference>
<dbReference type="GO" id="GO:0030145">
    <property type="term" value="F:manganese ion binding"/>
    <property type="evidence" value="ECO:0007669"/>
    <property type="project" value="UniProtKB-UniRule"/>
</dbReference>
<feature type="binding site" evidence="12">
    <location>
        <position position="203"/>
    </location>
    <ligand>
        <name>Mn(2+)</name>
        <dbReference type="ChEBI" id="CHEBI:29035"/>
    </ligand>
</feature>
<feature type="binding site" evidence="12">
    <location>
        <position position="237"/>
    </location>
    <ligand>
        <name>Mn(2+)</name>
        <dbReference type="ChEBI" id="CHEBI:29035"/>
    </ligand>
</feature>
<dbReference type="InterPro" id="IPR013785">
    <property type="entry name" value="Aldolase_TIM"/>
</dbReference>
<dbReference type="Proteomes" id="UP000885660">
    <property type="component" value="Unassembled WGS sequence"/>
</dbReference>
<comment type="pathway">
    <text evidence="1 12">Amino-acid biosynthesis; L-leucine biosynthesis; L-leucine from 3-methyl-2-oxobutanoate: step 1/4.</text>
</comment>
<accession>A0A7V0MZK4</accession>
<dbReference type="PANTHER" id="PTHR10277:SF9">
    <property type="entry name" value="2-ISOPROPYLMALATE SYNTHASE 1, CHLOROPLASTIC-RELATED"/>
    <property type="match status" value="1"/>
</dbReference>
<comment type="subunit">
    <text evidence="12">Homodimer.</text>
</comment>
<evidence type="ECO:0000256" key="3">
    <source>
        <dbReference type="ARBA" id="ARBA00012973"/>
    </source>
</evidence>
<dbReference type="SUPFAM" id="SSF51569">
    <property type="entry name" value="Aldolase"/>
    <property type="match status" value="1"/>
</dbReference>
<proteinExistence type="inferred from homology"/>
<dbReference type="InterPro" id="IPR000891">
    <property type="entry name" value="PYR_CT"/>
</dbReference>
<feature type="binding site" evidence="12">
    <location>
        <position position="201"/>
    </location>
    <ligand>
        <name>Mn(2+)</name>
        <dbReference type="ChEBI" id="CHEBI:29035"/>
    </ligand>
</feature>
<dbReference type="GO" id="GO:0003985">
    <property type="term" value="F:acetyl-CoA C-acetyltransferase activity"/>
    <property type="evidence" value="ECO:0007669"/>
    <property type="project" value="UniProtKB-UniRule"/>
</dbReference>
<dbReference type="NCBIfam" id="NF002087">
    <property type="entry name" value="PRK00915.1-4"/>
    <property type="match status" value="1"/>
</dbReference>
<dbReference type="SMART" id="SM00917">
    <property type="entry name" value="LeuA_dimer"/>
    <property type="match status" value="1"/>
</dbReference>
<name>A0A7V0MZK4_UNCAE</name>
<comment type="similarity">
    <text evidence="2 12">Belongs to the alpha-IPM synthase/homocitrate synthase family. LeuA type 1 subfamily.</text>
</comment>
<evidence type="ECO:0000256" key="2">
    <source>
        <dbReference type="ARBA" id="ARBA00009396"/>
    </source>
</evidence>
<protein>
    <recommendedName>
        <fullName evidence="4 12">2-isopropylmalate synthase</fullName>
        <ecNumber evidence="3 12">2.3.3.13</ecNumber>
    </recommendedName>
    <alternativeName>
        <fullName evidence="12">Alpha-IPM synthase</fullName>
    </alternativeName>
    <alternativeName>
        <fullName evidence="12">Alpha-isopropylmalate synthase</fullName>
    </alternativeName>
</protein>
<dbReference type="Gene3D" id="1.10.238.260">
    <property type="match status" value="1"/>
</dbReference>
<comment type="function">
    <text evidence="12">Catalyzes the condensation of the acetyl group of acetyl-CoA with 3-methyl-2-oxobutanoate (2-ketoisovalerate) to form 3-carboxy-3-hydroxy-4-methylpentanoate (2-isopropylmalate).</text>
</comment>
<dbReference type="EC" id="2.3.3.13" evidence="3 12"/>
<feature type="binding site" evidence="12">
    <location>
        <position position="13"/>
    </location>
    <ligand>
        <name>Mn(2+)</name>
        <dbReference type="ChEBI" id="CHEBI:29035"/>
    </ligand>
</feature>
<evidence type="ECO:0000256" key="12">
    <source>
        <dbReference type="HAMAP-Rule" id="MF_01025"/>
    </source>
</evidence>
<keyword evidence="14" id="KW-0012">Acyltransferase</keyword>
<keyword evidence="8 12" id="KW-0808">Transferase</keyword>
<sequence>MEKIYIFDTTLRDGEQTPGVTLTPKEKLKIARELEKLKVDVIEAGFPASSFSDFEAIKIITREIETPTITALARALPSDIKKAGEAIKNARKGRIHTFIATSPIHMEYKLRKSPQQVLKIAVDAVELARDYTDEVEFSPEDASRSDLSFLYEIIQAVIEAGAKVINIPDTVGYSTPDEFGGLIRKIIDKVPDINKVQISVHCHNDLGLATANSLSAVKEGARQIECTINGIGERAGNAALEEIVMAIKTRKDLFDFYTDIDTRKIYWVSHVVSHLTGIPVQPNKAIVGKNAFRHESGIHQDGVLKKTSTYEIIDPASIGLDKSELVLGKLSGRHAFKERLKQLGFQLEQDQIEKAFEAFKKLAERKREIFDEDLISLVEEQIAQIPEIFLLEYIHTVTGNKILPTATVRIRKGDKVYQEAACGDGPVDAVYRAIDRVCGLDLTLVDYSLQAVTSGKDALGEVTVKIKRGDILVSGRGSSTDIIEASAKAYLNAINRLLYRYSRKNNANNGKDKKS</sequence>
<comment type="caution">
    <text evidence="14">The sequence shown here is derived from an EMBL/GenBank/DDBJ whole genome shotgun (WGS) entry which is preliminary data.</text>
</comment>
<dbReference type="Pfam" id="PF22617">
    <property type="entry name" value="HCS_D2"/>
    <property type="match status" value="1"/>
</dbReference>
<dbReference type="FunFam" id="3.20.20.70:FF:000010">
    <property type="entry name" value="2-isopropylmalate synthase"/>
    <property type="match status" value="1"/>
</dbReference>
<dbReference type="PROSITE" id="PS00815">
    <property type="entry name" value="AIPM_HOMOCIT_SYNTH_1"/>
    <property type="match status" value="1"/>
</dbReference>
<evidence type="ECO:0000256" key="1">
    <source>
        <dbReference type="ARBA" id="ARBA00004689"/>
    </source>
</evidence>
<comment type="cofactor">
    <cofactor evidence="12">
        <name>Mn(2+)</name>
        <dbReference type="ChEBI" id="CHEBI:29035"/>
    </cofactor>
</comment>
<keyword evidence="11 12" id="KW-0100">Branched-chain amino acid biosynthesis</keyword>
<organism evidence="14">
    <name type="scientific">Aerophobetes bacterium</name>
    <dbReference type="NCBI Taxonomy" id="2030807"/>
    <lineage>
        <taxon>Bacteria</taxon>
        <taxon>Candidatus Aerophobota</taxon>
    </lineage>
</organism>
<evidence type="ECO:0000256" key="6">
    <source>
        <dbReference type="ARBA" id="ARBA00022490"/>
    </source>
</evidence>
<dbReference type="InterPro" id="IPR054691">
    <property type="entry name" value="LeuA/HCS_post-cat"/>
</dbReference>
<evidence type="ECO:0000256" key="9">
    <source>
        <dbReference type="ARBA" id="ARBA00022723"/>
    </source>
</evidence>
<dbReference type="InterPro" id="IPR005671">
    <property type="entry name" value="LeuA_bact_synth"/>
</dbReference>
<dbReference type="InterPro" id="IPR036230">
    <property type="entry name" value="LeuA_allosteric_dom_sf"/>
</dbReference>
<keyword evidence="9 12" id="KW-0479">Metal-binding</keyword>
<dbReference type="Pfam" id="PF00682">
    <property type="entry name" value="HMGL-like"/>
    <property type="match status" value="1"/>
</dbReference>
<feature type="region of interest" description="Regulatory domain" evidence="12">
    <location>
        <begin position="390"/>
        <end position="515"/>
    </location>
</feature>
<evidence type="ECO:0000256" key="8">
    <source>
        <dbReference type="ARBA" id="ARBA00022679"/>
    </source>
</evidence>
<evidence type="ECO:0000259" key="13">
    <source>
        <dbReference type="PROSITE" id="PS50991"/>
    </source>
</evidence>
<evidence type="ECO:0000256" key="11">
    <source>
        <dbReference type="ARBA" id="ARBA00023304"/>
    </source>
</evidence>
<dbReference type="AlphaFoldDB" id="A0A7V0MZK4"/>
<keyword evidence="7 12" id="KW-0028">Amino-acid biosynthesis</keyword>
<dbReference type="Gene3D" id="3.30.160.270">
    <property type="match status" value="1"/>
</dbReference>
<dbReference type="EMBL" id="DRBC01000138">
    <property type="protein sequence ID" value="HDN84591.1"/>
    <property type="molecule type" value="Genomic_DNA"/>
</dbReference>
<dbReference type="InterPro" id="IPR002034">
    <property type="entry name" value="AIPM/Hcit_synth_CS"/>
</dbReference>
<keyword evidence="10 12" id="KW-0464">Manganese</keyword>
<evidence type="ECO:0000256" key="7">
    <source>
        <dbReference type="ARBA" id="ARBA00022605"/>
    </source>
</evidence>
<keyword evidence="5 12" id="KW-0432">Leucine biosynthesis</keyword>
<dbReference type="Pfam" id="PF08502">
    <property type="entry name" value="LeuA_dimer"/>
    <property type="match status" value="1"/>
</dbReference>
<dbReference type="GO" id="GO:0005737">
    <property type="term" value="C:cytoplasm"/>
    <property type="evidence" value="ECO:0007669"/>
    <property type="project" value="UniProtKB-UniRule"/>
</dbReference>
<comment type="catalytic activity">
    <reaction evidence="12">
        <text>3-methyl-2-oxobutanoate + acetyl-CoA + H2O = (2S)-2-isopropylmalate + CoA + H(+)</text>
        <dbReference type="Rhea" id="RHEA:21524"/>
        <dbReference type="ChEBI" id="CHEBI:1178"/>
        <dbReference type="ChEBI" id="CHEBI:11851"/>
        <dbReference type="ChEBI" id="CHEBI:15377"/>
        <dbReference type="ChEBI" id="CHEBI:15378"/>
        <dbReference type="ChEBI" id="CHEBI:57287"/>
        <dbReference type="ChEBI" id="CHEBI:57288"/>
        <dbReference type="EC" id="2.3.3.13"/>
    </reaction>
</comment>
<dbReference type="NCBIfam" id="TIGR00973">
    <property type="entry name" value="leuA_bact"/>
    <property type="match status" value="1"/>
</dbReference>
<evidence type="ECO:0000256" key="4">
    <source>
        <dbReference type="ARBA" id="ARBA00018198"/>
    </source>
</evidence>
<reference evidence="14" key="1">
    <citation type="journal article" date="2020" name="mSystems">
        <title>Genome- and Community-Level Interaction Insights into Carbon Utilization and Element Cycling Functions of Hydrothermarchaeota in Hydrothermal Sediment.</title>
        <authorList>
            <person name="Zhou Z."/>
            <person name="Liu Y."/>
            <person name="Xu W."/>
            <person name="Pan J."/>
            <person name="Luo Z.H."/>
            <person name="Li M."/>
        </authorList>
    </citation>
    <scope>NUCLEOTIDE SEQUENCE [LARGE SCALE GENOMIC DNA]</scope>
    <source>
        <strain evidence="14">HyVt-219</strain>
    </source>
</reference>
<dbReference type="NCBIfam" id="NF002086">
    <property type="entry name" value="PRK00915.1-3"/>
    <property type="match status" value="1"/>
</dbReference>
<dbReference type="UniPathway" id="UPA00048">
    <property type="reaction ID" value="UER00070"/>
</dbReference>
<dbReference type="PANTHER" id="PTHR10277">
    <property type="entry name" value="HOMOCITRATE SYNTHASE-RELATED"/>
    <property type="match status" value="1"/>
</dbReference>
<evidence type="ECO:0000256" key="5">
    <source>
        <dbReference type="ARBA" id="ARBA00022430"/>
    </source>
</evidence>
<dbReference type="Gene3D" id="3.20.20.70">
    <property type="entry name" value="Aldolase class I"/>
    <property type="match status" value="1"/>
</dbReference>
<dbReference type="CDD" id="cd07940">
    <property type="entry name" value="DRE_TIM_IPMS"/>
    <property type="match status" value="1"/>
</dbReference>
<gene>
    <name evidence="12" type="primary">leuA</name>
    <name evidence="14" type="ORF">ENG47_02380</name>
</gene>
<dbReference type="GO" id="GO:0003852">
    <property type="term" value="F:2-isopropylmalate synthase activity"/>
    <property type="evidence" value="ECO:0007669"/>
    <property type="project" value="UniProtKB-UniRule"/>
</dbReference>
<dbReference type="FunFam" id="3.30.160.270:FF:000001">
    <property type="entry name" value="2-isopropylmalate synthase"/>
    <property type="match status" value="1"/>
</dbReference>
<dbReference type="FunFam" id="1.10.238.260:FF:000001">
    <property type="entry name" value="2-isopropylmalate synthase"/>
    <property type="match status" value="1"/>
</dbReference>
<dbReference type="GO" id="GO:0009098">
    <property type="term" value="P:L-leucine biosynthetic process"/>
    <property type="evidence" value="ECO:0007669"/>
    <property type="project" value="UniProtKB-UniRule"/>
</dbReference>
<evidence type="ECO:0000313" key="14">
    <source>
        <dbReference type="EMBL" id="HDN84591.1"/>
    </source>
</evidence>
<dbReference type="InterPro" id="IPR013709">
    <property type="entry name" value="2-isopropylmalate_synth_dimer"/>
</dbReference>